<sequence length="342" mass="37336">MFEIRTDPQITTGQTGDVVTVTDIREIHGFPDPVSDDAPTGRGLTVAVMDSGVDETHEVFDGIAVEHHNFTDAPDEPLDDVGHGTAVAGLIAQLSPGIEKIVDLRIFGTSGRGTSKPIFDAYEWAQTHADELDTINLSWGARSQNPEIDREHSKLMNTGVQDVVSAGNTGETSGSPVTANDAYGIGAITEEKELTRFSSYNPGIVENPDVVALGKDVRLPRASNTSMGTILNEDYVKASGTSFSAPIATAAMNLFIEQRERASERPFERTAKDIPGTPRDVYGYIRYDHAVELRDTEVKVDVFDLPFTNYEGVALPEEWVDSPTHAVLERETAQETIVRFER</sequence>
<evidence type="ECO:0000256" key="5">
    <source>
        <dbReference type="PROSITE-ProRule" id="PRU01240"/>
    </source>
</evidence>
<dbReference type="PRINTS" id="PR00723">
    <property type="entry name" value="SUBTILISIN"/>
</dbReference>
<evidence type="ECO:0000313" key="8">
    <source>
        <dbReference type="EMBL" id="QIB74375.1"/>
    </source>
</evidence>
<evidence type="ECO:0000259" key="7">
    <source>
        <dbReference type="Pfam" id="PF00082"/>
    </source>
</evidence>
<dbReference type="InterPro" id="IPR023828">
    <property type="entry name" value="Peptidase_S8_Ser-AS"/>
</dbReference>
<organism evidence="8 9">
    <name type="scientific">Halogeometricum borinquense</name>
    <dbReference type="NCBI Taxonomy" id="60847"/>
    <lineage>
        <taxon>Archaea</taxon>
        <taxon>Methanobacteriati</taxon>
        <taxon>Methanobacteriota</taxon>
        <taxon>Stenosarchaea group</taxon>
        <taxon>Halobacteria</taxon>
        <taxon>Halobacteriales</taxon>
        <taxon>Haloferacaceae</taxon>
        <taxon>Halogeometricum</taxon>
    </lineage>
</organism>
<dbReference type="InterPro" id="IPR036852">
    <property type="entry name" value="Peptidase_S8/S53_dom_sf"/>
</dbReference>
<evidence type="ECO:0000256" key="3">
    <source>
        <dbReference type="ARBA" id="ARBA00022801"/>
    </source>
</evidence>
<comment type="similarity">
    <text evidence="1 5 6">Belongs to the peptidase S8 family.</text>
</comment>
<dbReference type="PROSITE" id="PS00138">
    <property type="entry name" value="SUBTILASE_SER"/>
    <property type="match status" value="1"/>
</dbReference>
<evidence type="ECO:0000256" key="2">
    <source>
        <dbReference type="ARBA" id="ARBA00022670"/>
    </source>
</evidence>
<evidence type="ECO:0000256" key="1">
    <source>
        <dbReference type="ARBA" id="ARBA00011073"/>
    </source>
</evidence>
<evidence type="ECO:0000313" key="9">
    <source>
        <dbReference type="Proteomes" id="UP000465846"/>
    </source>
</evidence>
<dbReference type="GeneID" id="44079498"/>
<dbReference type="GO" id="GO:0006508">
    <property type="term" value="P:proteolysis"/>
    <property type="evidence" value="ECO:0007669"/>
    <property type="project" value="UniProtKB-KW"/>
</dbReference>
<evidence type="ECO:0000256" key="6">
    <source>
        <dbReference type="RuleBase" id="RU003355"/>
    </source>
</evidence>
<keyword evidence="2 5" id="KW-0645">Protease</keyword>
<dbReference type="InterPro" id="IPR000209">
    <property type="entry name" value="Peptidase_S8/S53_dom"/>
</dbReference>
<accession>A0A6C0UG52</accession>
<dbReference type="Gene3D" id="3.40.50.200">
    <property type="entry name" value="Peptidase S8/S53 domain"/>
    <property type="match status" value="1"/>
</dbReference>
<feature type="active site" description="Charge relay system" evidence="5">
    <location>
        <position position="50"/>
    </location>
</feature>
<gene>
    <name evidence="8" type="ORF">G3I44_08815</name>
</gene>
<keyword evidence="3 5" id="KW-0378">Hydrolase</keyword>
<dbReference type="PROSITE" id="PS00136">
    <property type="entry name" value="SUBTILASE_ASP"/>
    <property type="match status" value="1"/>
</dbReference>
<dbReference type="PROSITE" id="PS51892">
    <property type="entry name" value="SUBTILASE"/>
    <property type="match status" value="1"/>
</dbReference>
<reference evidence="8 9" key="1">
    <citation type="submission" date="2020-02" db="EMBL/GenBank/DDBJ databases">
        <title>Whole genome sequence of Halogeometricum borinquense strain wsp4.</title>
        <authorList>
            <person name="Verma D.K."/>
            <person name="Gopal K."/>
            <person name="Prasad E.S."/>
        </authorList>
    </citation>
    <scope>NUCLEOTIDE SEQUENCE [LARGE SCALE GENOMIC DNA]</scope>
    <source>
        <strain evidence="9">wsp4</strain>
    </source>
</reference>
<protein>
    <submittedName>
        <fullName evidence="8">S8 family serine peptidase</fullName>
    </submittedName>
</protein>
<dbReference type="AlphaFoldDB" id="A0A6C0UG52"/>
<dbReference type="InterPro" id="IPR050131">
    <property type="entry name" value="Peptidase_S8_subtilisin-like"/>
</dbReference>
<dbReference type="RefSeq" id="WP_163486308.1">
    <property type="nucleotide sequence ID" value="NZ_CP048739.1"/>
</dbReference>
<feature type="active site" description="Charge relay system" evidence="5">
    <location>
        <position position="242"/>
    </location>
</feature>
<feature type="active site" description="Charge relay system" evidence="5">
    <location>
        <position position="83"/>
    </location>
</feature>
<evidence type="ECO:0000256" key="4">
    <source>
        <dbReference type="ARBA" id="ARBA00022825"/>
    </source>
</evidence>
<dbReference type="PANTHER" id="PTHR43806:SF11">
    <property type="entry name" value="CEREVISIN-RELATED"/>
    <property type="match status" value="1"/>
</dbReference>
<dbReference type="PANTHER" id="PTHR43806">
    <property type="entry name" value="PEPTIDASE S8"/>
    <property type="match status" value="1"/>
</dbReference>
<dbReference type="GO" id="GO:0004252">
    <property type="term" value="F:serine-type endopeptidase activity"/>
    <property type="evidence" value="ECO:0007669"/>
    <property type="project" value="UniProtKB-UniRule"/>
</dbReference>
<dbReference type="Pfam" id="PF00082">
    <property type="entry name" value="Peptidase_S8"/>
    <property type="match status" value="1"/>
</dbReference>
<keyword evidence="4 5" id="KW-0720">Serine protease</keyword>
<dbReference type="EMBL" id="CP048739">
    <property type="protein sequence ID" value="QIB74375.1"/>
    <property type="molecule type" value="Genomic_DNA"/>
</dbReference>
<dbReference type="Proteomes" id="UP000465846">
    <property type="component" value="Chromosome"/>
</dbReference>
<dbReference type="InterPro" id="IPR023827">
    <property type="entry name" value="Peptidase_S8_Asp-AS"/>
</dbReference>
<dbReference type="InterPro" id="IPR015500">
    <property type="entry name" value="Peptidase_S8_subtilisin-rel"/>
</dbReference>
<feature type="domain" description="Peptidase S8/S53" evidence="7">
    <location>
        <begin position="41"/>
        <end position="263"/>
    </location>
</feature>
<name>A0A6C0UG52_9EURY</name>
<proteinExistence type="inferred from homology"/>
<dbReference type="SUPFAM" id="SSF52743">
    <property type="entry name" value="Subtilisin-like"/>
    <property type="match status" value="1"/>
</dbReference>